<dbReference type="Proteomes" id="UP001589865">
    <property type="component" value="Unassembled WGS sequence"/>
</dbReference>
<accession>A0ABV6JTS9</accession>
<dbReference type="EMBL" id="JBHLUN010000008">
    <property type="protein sequence ID" value="MFC0409132.1"/>
    <property type="molecule type" value="Genomic_DNA"/>
</dbReference>
<feature type="signal peptide" evidence="1">
    <location>
        <begin position="1"/>
        <end position="24"/>
    </location>
</feature>
<proteinExistence type="predicted"/>
<protein>
    <recommendedName>
        <fullName evidence="4">Lipoprotein</fullName>
    </recommendedName>
</protein>
<keyword evidence="3" id="KW-1185">Reference proteome</keyword>
<organism evidence="2 3">
    <name type="scientific">Roseomonas elaeocarpi</name>
    <dbReference type="NCBI Taxonomy" id="907779"/>
    <lineage>
        <taxon>Bacteria</taxon>
        <taxon>Pseudomonadati</taxon>
        <taxon>Pseudomonadota</taxon>
        <taxon>Alphaproteobacteria</taxon>
        <taxon>Acetobacterales</taxon>
        <taxon>Roseomonadaceae</taxon>
        <taxon>Roseomonas</taxon>
    </lineage>
</organism>
<dbReference type="RefSeq" id="WP_377044879.1">
    <property type="nucleotide sequence ID" value="NZ_JBHLUN010000008.1"/>
</dbReference>
<evidence type="ECO:0000256" key="1">
    <source>
        <dbReference type="SAM" id="SignalP"/>
    </source>
</evidence>
<keyword evidence="1" id="KW-0732">Signal</keyword>
<sequence>MRLLPLPAAALLLCSGCATMPQSADSFDEPGAAHATLVLQQPFPQAYTTVLENSRRCWDGTGEFRSRATQVVPTSEPLRTEFRYVTLNPNPGGYSGRSVILDQGNRTLVEVSTPPGFAAYQPRIAGWIAGGPC</sequence>
<evidence type="ECO:0000313" key="3">
    <source>
        <dbReference type="Proteomes" id="UP001589865"/>
    </source>
</evidence>
<name>A0ABV6JTS9_9PROT</name>
<evidence type="ECO:0000313" key="2">
    <source>
        <dbReference type="EMBL" id="MFC0409132.1"/>
    </source>
</evidence>
<gene>
    <name evidence="2" type="ORF">ACFFGY_12795</name>
</gene>
<comment type="caution">
    <text evidence="2">The sequence shown here is derived from an EMBL/GenBank/DDBJ whole genome shotgun (WGS) entry which is preliminary data.</text>
</comment>
<feature type="chain" id="PRO_5045769439" description="Lipoprotein" evidence="1">
    <location>
        <begin position="25"/>
        <end position="133"/>
    </location>
</feature>
<reference evidence="2 3" key="1">
    <citation type="submission" date="2024-09" db="EMBL/GenBank/DDBJ databases">
        <authorList>
            <person name="Sun Q."/>
            <person name="Mori K."/>
        </authorList>
    </citation>
    <scope>NUCLEOTIDE SEQUENCE [LARGE SCALE GENOMIC DNA]</scope>
    <source>
        <strain evidence="2 3">TBRC 5777</strain>
    </source>
</reference>
<evidence type="ECO:0008006" key="4">
    <source>
        <dbReference type="Google" id="ProtNLM"/>
    </source>
</evidence>